<evidence type="ECO:0000313" key="4">
    <source>
        <dbReference type="Proteomes" id="UP000014680"/>
    </source>
</evidence>
<reference evidence="3 4" key="1">
    <citation type="submission" date="2012-10" db="EMBL/GenBank/DDBJ databases">
        <authorList>
            <person name="Zafar N."/>
            <person name="Inman J."/>
            <person name="Hall N."/>
            <person name="Lorenzi H."/>
            <person name="Caler E."/>
        </authorList>
    </citation>
    <scope>NUCLEOTIDE SEQUENCE [LARGE SCALE GENOMIC DNA]</scope>
    <source>
        <strain evidence="3 4">IP1</strain>
    </source>
</reference>
<dbReference type="PROSITE" id="PS50192">
    <property type="entry name" value="T_SNARE"/>
    <property type="match status" value="1"/>
</dbReference>
<dbReference type="RefSeq" id="XP_004254048.1">
    <property type="nucleotide sequence ID" value="XM_004254000.1"/>
</dbReference>
<evidence type="ECO:0000259" key="2">
    <source>
        <dbReference type="PROSITE" id="PS50192"/>
    </source>
</evidence>
<dbReference type="GeneID" id="14886263"/>
<dbReference type="VEuPathDB" id="AmoebaDB:EIN_095140"/>
<keyword evidence="1" id="KW-1133">Transmembrane helix</keyword>
<evidence type="ECO:0000256" key="1">
    <source>
        <dbReference type="SAM" id="Phobius"/>
    </source>
</evidence>
<name>A0A0A1U066_ENTIV</name>
<sequence>MTQTPQSTHFDRYASLVNNREDKIDEVGQVAQRLKETSIHIGQELDTHALIIDEVNEKTPLVNSNIQSANARLKRLILRDDDKKMWAIICCLCCILLLVIFLAIIL</sequence>
<feature type="transmembrane region" description="Helical" evidence="1">
    <location>
        <begin position="85"/>
        <end position="105"/>
    </location>
</feature>
<dbReference type="OrthoDB" id="244190at2759"/>
<gene>
    <name evidence="3" type="ORF">EIN_095140</name>
</gene>
<proteinExistence type="predicted"/>
<keyword evidence="4" id="KW-1185">Reference proteome</keyword>
<dbReference type="CDD" id="cd15841">
    <property type="entry name" value="SNARE_Qc"/>
    <property type="match status" value="1"/>
</dbReference>
<dbReference type="KEGG" id="eiv:EIN_095140"/>
<keyword evidence="1" id="KW-0812">Transmembrane</keyword>
<dbReference type="Proteomes" id="UP000014680">
    <property type="component" value="Unassembled WGS sequence"/>
</dbReference>
<dbReference type="Gene3D" id="1.20.5.110">
    <property type="match status" value="1"/>
</dbReference>
<dbReference type="EMBL" id="KB206860">
    <property type="protein sequence ID" value="ELP87277.1"/>
    <property type="molecule type" value="Genomic_DNA"/>
</dbReference>
<dbReference type="InterPro" id="IPR000727">
    <property type="entry name" value="T_SNARE_dom"/>
</dbReference>
<dbReference type="SUPFAM" id="SSF58038">
    <property type="entry name" value="SNARE fusion complex"/>
    <property type="match status" value="1"/>
</dbReference>
<dbReference type="OMA" id="STHFDRY"/>
<dbReference type="SMART" id="SM00397">
    <property type="entry name" value="t_SNARE"/>
    <property type="match status" value="1"/>
</dbReference>
<evidence type="ECO:0000313" key="3">
    <source>
        <dbReference type="EMBL" id="ELP87277.1"/>
    </source>
</evidence>
<accession>A0A0A1U066</accession>
<protein>
    <submittedName>
        <fullName evidence="3">Syntaxin, putative</fullName>
    </submittedName>
</protein>
<organism evidence="3 4">
    <name type="scientific">Entamoeba invadens IP1</name>
    <dbReference type="NCBI Taxonomy" id="370355"/>
    <lineage>
        <taxon>Eukaryota</taxon>
        <taxon>Amoebozoa</taxon>
        <taxon>Evosea</taxon>
        <taxon>Archamoebae</taxon>
        <taxon>Mastigamoebida</taxon>
        <taxon>Entamoebidae</taxon>
        <taxon>Entamoeba</taxon>
    </lineage>
</organism>
<feature type="domain" description="T-SNARE coiled-coil homology" evidence="2">
    <location>
        <begin position="14"/>
        <end position="76"/>
    </location>
</feature>
<keyword evidence="1" id="KW-0472">Membrane</keyword>
<dbReference type="AlphaFoldDB" id="A0A0A1U066"/>